<dbReference type="GO" id="GO:0071013">
    <property type="term" value="C:catalytic step 2 spliceosome"/>
    <property type="evidence" value="ECO:0007669"/>
    <property type="project" value="TreeGrafter"/>
</dbReference>
<dbReference type="OrthoDB" id="409625at2759"/>
<keyword evidence="7" id="KW-0539">Nucleus</keyword>
<dbReference type="InterPro" id="IPR001163">
    <property type="entry name" value="Sm_dom_euk/arc"/>
</dbReference>
<evidence type="ECO:0000259" key="11">
    <source>
        <dbReference type="PROSITE" id="PS52002"/>
    </source>
</evidence>
<dbReference type="InterPro" id="IPR010920">
    <property type="entry name" value="LSM_dom_sf"/>
</dbReference>
<evidence type="ECO:0000256" key="10">
    <source>
        <dbReference type="SAM" id="MobiDB-lite"/>
    </source>
</evidence>
<dbReference type="GO" id="GO:0003723">
    <property type="term" value="F:RNA binding"/>
    <property type="evidence" value="ECO:0007669"/>
    <property type="project" value="UniProtKB-KW"/>
</dbReference>
<dbReference type="PROSITE" id="PS52002">
    <property type="entry name" value="SM"/>
    <property type="match status" value="1"/>
</dbReference>
<keyword evidence="13" id="KW-1185">Reference proteome</keyword>
<dbReference type="SMART" id="SM00651">
    <property type="entry name" value="Sm"/>
    <property type="match status" value="1"/>
</dbReference>
<dbReference type="InterPro" id="IPR047575">
    <property type="entry name" value="Sm"/>
</dbReference>
<sequence>MSTVRISIKQDLNRGAYTNSIQFHPINPKPFIKSLIGKQVVVRLKWNKTEYRGQLISTDNYLNLQLDNTFEIIYDDNSREEAIGSIFIRCNNVLFIREYKDKETDGKVPEQKDTEETKEAEKGEAASSGIEVTKVELKDETVMEE</sequence>
<feature type="domain" description="Sm" evidence="11">
    <location>
        <begin position="27"/>
        <end position="102"/>
    </location>
</feature>
<dbReference type="EMBL" id="JAEOAQ010000002">
    <property type="protein sequence ID" value="KAG5420208.1"/>
    <property type="molecule type" value="Genomic_DNA"/>
</dbReference>
<evidence type="ECO:0000313" key="12">
    <source>
        <dbReference type="EMBL" id="KAG5420208.1"/>
    </source>
</evidence>
<dbReference type="PANTHER" id="PTHR11021">
    <property type="entry name" value="SMALL NUCLEAR RIBONUCLEOPROTEIN F SNRNP-F"/>
    <property type="match status" value="1"/>
</dbReference>
<dbReference type="InterPro" id="IPR016487">
    <property type="entry name" value="Lsm6/sSmF"/>
</dbReference>
<evidence type="ECO:0000256" key="5">
    <source>
        <dbReference type="ARBA" id="ARBA00022884"/>
    </source>
</evidence>
<dbReference type="Pfam" id="PF01423">
    <property type="entry name" value="LSM"/>
    <property type="match status" value="1"/>
</dbReference>
<dbReference type="Gene3D" id="2.30.30.100">
    <property type="match status" value="1"/>
</dbReference>
<reference evidence="12 13" key="1">
    <citation type="submission" date="2020-12" db="EMBL/GenBank/DDBJ databases">
        <title>Effect of drift, selection, and recombination on the evolution of hybrid genomes in Candida yeast pathogens.</title>
        <authorList>
            <person name="Mixao V."/>
            <person name="Ksiezopolska E."/>
            <person name="Saus E."/>
            <person name="Boekhout T."/>
            <person name="Gacser A."/>
            <person name="Gabaldon T."/>
        </authorList>
    </citation>
    <scope>NUCLEOTIDE SEQUENCE [LARGE SCALE GENOMIC DNA]</scope>
    <source>
        <strain evidence="12 13">BP57</strain>
    </source>
</reference>
<dbReference type="InterPro" id="IPR034100">
    <property type="entry name" value="Sm_F"/>
</dbReference>
<dbReference type="Proteomes" id="UP000669133">
    <property type="component" value="Unassembled WGS sequence"/>
</dbReference>
<dbReference type="CDD" id="cd01722">
    <property type="entry name" value="Sm_F"/>
    <property type="match status" value="1"/>
</dbReference>
<dbReference type="GO" id="GO:0034715">
    <property type="term" value="C:pICln-Sm protein complex"/>
    <property type="evidence" value="ECO:0007669"/>
    <property type="project" value="TreeGrafter"/>
</dbReference>
<keyword evidence="8" id="KW-0687">Ribonucleoprotein</keyword>
<evidence type="ECO:0000256" key="2">
    <source>
        <dbReference type="ARBA" id="ARBA00007927"/>
    </source>
</evidence>
<evidence type="ECO:0000256" key="8">
    <source>
        <dbReference type="ARBA" id="ARBA00023274"/>
    </source>
</evidence>
<dbReference type="GO" id="GO:0005685">
    <property type="term" value="C:U1 snRNP"/>
    <property type="evidence" value="ECO:0007669"/>
    <property type="project" value="TreeGrafter"/>
</dbReference>
<proteinExistence type="inferred from homology"/>
<dbReference type="GeneID" id="93650717"/>
<feature type="compositionally biased region" description="Basic and acidic residues" evidence="10">
    <location>
        <begin position="102"/>
        <end position="124"/>
    </location>
</feature>
<feature type="compositionally biased region" description="Basic and acidic residues" evidence="10">
    <location>
        <begin position="133"/>
        <end position="145"/>
    </location>
</feature>
<evidence type="ECO:0000313" key="13">
    <source>
        <dbReference type="Proteomes" id="UP000669133"/>
    </source>
</evidence>
<dbReference type="GO" id="GO:0000398">
    <property type="term" value="P:mRNA splicing, via spliceosome"/>
    <property type="evidence" value="ECO:0007669"/>
    <property type="project" value="InterPro"/>
</dbReference>
<name>A0A8H7ZE90_9ASCO</name>
<comment type="subcellular location">
    <subcellularLocation>
        <location evidence="1">Nucleus</location>
    </subcellularLocation>
</comment>
<evidence type="ECO:0000256" key="3">
    <source>
        <dbReference type="ARBA" id="ARBA00022664"/>
    </source>
</evidence>
<keyword evidence="3" id="KW-0507">mRNA processing</keyword>
<gene>
    <name evidence="12" type="ORF">I9W82_002088</name>
</gene>
<evidence type="ECO:0000256" key="9">
    <source>
        <dbReference type="ARBA" id="ARBA00030144"/>
    </source>
</evidence>
<keyword evidence="5" id="KW-0694">RNA-binding</keyword>
<dbReference type="PANTHER" id="PTHR11021:SF0">
    <property type="entry name" value="SMALL NUCLEAR RIBONUCLEOPROTEIN F"/>
    <property type="match status" value="1"/>
</dbReference>
<dbReference type="SUPFAM" id="SSF50182">
    <property type="entry name" value="Sm-like ribonucleoproteins"/>
    <property type="match status" value="1"/>
</dbReference>
<comment type="caution">
    <text evidence="12">The sequence shown here is derived from an EMBL/GenBank/DDBJ whole genome shotgun (WGS) entry which is preliminary data.</text>
</comment>
<keyword evidence="4" id="KW-0747">Spliceosome</keyword>
<accession>A0A8H7ZE90</accession>
<feature type="region of interest" description="Disordered" evidence="10">
    <location>
        <begin position="102"/>
        <end position="145"/>
    </location>
</feature>
<protein>
    <recommendedName>
        <fullName evidence="9">Sm protein F</fullName>
    </recommendedName>
</protein>
<evidence type="ECO:0000256" key="1">
    <source>
        <dbReference type="ARBA" id="ARBA00004123"/>
    </source>
</evidence>
<evidence type="ECO:0000256" key="7">
    <source>
        <dbReference type="ARBA" id="ARBA00023242"/>
    </source>
</evidence>
<keyword evidence="6" id="KW-0508">mRNA splicing</keyword>
<dbReference type="AlphaFoldDB" id="A0A8H7ZE90"/>
<evidence type="ECO:0000256" key="4">
    <source>
        <dbReference type="ARBA" id="ARBA00022728"/>
    </source>
</evidence>
<dbReference type="RefSeq" id="XP_067549324.1">
    <property type="nucleotide sequence ID" value="XM_067690905.1"/>
</dbReference>
<organism evidence="12 13">
    <name type="scientific">Candida metapsilosis</name>
    <dbReference type="NCBI Taxonomy" id="273372"/>
    <lineage>
        <taxon>Eukaryota</taxon>
        <taxon>Fungi</taxon>
        <taxon>Dikarya</taxon>
        <taxon>Ascomycota</taxon>
        <taxon>Saccharomycotina</taxon>
        <taxon>Pichiomycetes</taxon>
        <taxon>Debaryomycetaceae</taxon>
        <taxon>Candida/Lodderomyces clade</taxon>
        <taxon>Candida</taxon>
    </lineage>
</organism>
<comment type="similarity">
    <text evidence="2">Belongs to the snRNP Sm proteins family. SmF/LSm6 subfamily.</text>
</comment>
<evidence type="ECO:0000256" key="6">
    <source>
        <dbReference type="ARBA" id="ARBA00023187"/>
    </source>
</evidence>